<dbReference type="PRINTS" id="PR00080">
    <property type="entry name" value="SDRFAMILY"/>
</dbReference>
<dbReference type="PRINTS" id="PR00081">
    <property type="entry name" value="GDHRDH"/>
</dbReference>
<dbReference type="EMBL" id="JAAVMX010000006">
    <property type="protein sequence ID" value="KAF4507371.1"/>
    <property type="molecule type" value="Genomic_DNA"/>
</dbReference>
<dbReference type="InterPro" id="IPR002347">
    <property type="entry name" value="SDR_fam"/>
</dbReference>
<dbReference type="GO" id="GO:0005783">
    <property type="term" value="C:endoplasmic reticulum"/>
    <property type="evidence" value="ECO:0007669"/>
    <property type="project" value="TreeGrafter"/>
</dbReference>
<dbReference type="InterPro" id="IPR036291">
    <property type="entry name" value="NAD(P)-bd_dom_sf"/>
</dbReference>
<dbReference type="GO" id="GO:0019433">
    <property type="term" value="P:triglyceride catabolic process"/>
    <property type="evidence" value="ECO:0007669"/>
    <property type="project" value="TreeGrafter"/>
</dbReference>
<accession>A0A8H4PNL9</accession>
<comment type="caution">
    <text evidence="6">The sequence shown here is derived from an EMBL/GenBank/DDBJ whole genome shotgun (WGS) entry which is preliminary data.</text>
</comment>
<dbReference type="PANTHER" id="PTHR44169">
    <property type="entry name" value="NADPH-DEPENDENT 1-ACYLDIHYDROXYACETONE PHOSPHATE REDUCTASE"/>
    <property type="match status" value="1"/>
</dbReference>
<dbReference type="PROSITE" id="PS00061">
    <property type="entry name" value="ADH_SHORT"/>
    <property type="match status" value="1"/>
</dbReference>
<dbReference type="Proteomes" id="UP000557566">
    <property type="component" value="Unassembled WGS sequence"/>
</dbReference>
<evidence type="ECO:0000256" key="2">
    <source>
        <dbReference type="ARBA" id="ARBA00022857"/>
    </source>
</evidence>
<dbReference type="InterPro" id="IPR057326">
    <property type="entry name" value="KR_dom"/>
</dbReference>
<evidence type="ECO:0000256" key="1">
    <source>
        <dbReference type="ARBA" id="ARBA00006484"/>
    </source>
</evidence>
<dbReference type="GO" id="GO:0004806">
    <property type="term" value="F:triacylglycerol lipase activity"/>
    <property type="evidence" value="ECO:0007669"/>
    <property type="project" value="TreeGrafter"/>
</dbReference>
<reference evidence="6 7" key="1">
    <citation type="journal article" date="2020" name="Genome Biol. Evol.">
        <title>A new high-quality draft genome assembly of the Chinese cordyceps Ophiocordyceps sinensis.</title>
        <authorList>
            <person name="Shu R."/>
            <person name="Zhang J."/>
            <person name="Meng Q."/>
            <person name="Zhang H."/>
            <person name="Zhou G."/>
            <person name="Li M."/>
            <person name="Wu P."/>
            <person name="Zhao Y."/>
            <person name="Chen C."/>
            <person name="Qin Q."/>
        </authorList>
    </citation>
    <scope>NUCLEOTIDE SEQUENCE [LARGE SCALE GENOMIC DNA]</scope>
    <source>
        <strain evidence="6 7">IOZ07</strain>
    </source>
</reference>
<evidence type="ECO:0000256" key="4">
    <source>
        <dbReference type="RuleBase" id="RU000363"/>
    </source>
</evidence>
<evidence type="ECO:0000259" key="5">
    <source>
        <dbReference type="SMART" id="SM00822"/>
    </source>
</evidence>
<keyword evidence="2" id="KW-0521">NADP</keyword>
<dbReference type="InterPro" id="IPR020904">
    <property type="entry name" value="Sc_DH/Rdtase_CS"/>
</dbReference>
<dbReference type="SUPFAM" id="SSF51735">
    <property type="entry name" value="NAD(P)-binding Rossmann-fold domains"/>
    <property type="match status" value="1"/>
</dbReference>
<gene>
    <name evidence="6" type="ORF">G6O67_006013</name>
</gene>
<dbReference type="PANTHER" id="PTHR44169:SF6">
    <property type="entry name" value="NADPH-DEPENDENT 1-ACYLDIHYDROXYACETONE PHOSPHATE REDUCTASE"/>
    <property type="match status" value="1"/>
</dbReference>
<dbReference type="GO" id="GO:0005811">
    <property type="term" value="C:lipid droplet"/>
    <property type="evidence" value="ECO:0007669"/>
    <property type="project" value="TreeGrafter"/>
</dbReference>
<evidence type="ECO:0000256" key="3">
    <source>
        <dbReference type="ARBA" id="ARBA00023002"/>
    </source>
</evidence>
<organism evidence="6 7">
    <name type="scientific">Ophiocordyceps sinensis</name>
    <dbReference type="NCBI Taxonomy" id="72228"/>
    <lineage>
        <taxon>Eukaryota</taxon>
        <taxon>Fungi</taxon>
        <taxon>Dikarya</taxon>
        <taxon>Ascomycota</taxon>
        <taxon>Pezizomycotina</taxon>
        <taxon>Sordariomycetes</taxon>
        <taxon>Hypocreomycetidae</taxon>
        <taxon>Hypocreales</taxon>
        <taxon>Ophiocordycipitaceae</taxon>
        <taxon>Ophiocordyceps</taxon>
    </lineage>
</organism>
<dbReference type="OrthoDB" id="2102561at2759"/>
<dbReference type="Pfam" id="PF00106">
    <property type="entry name" value="adh_short"/>
    <property type="match status" value="1"/>
</dbReference>
<dbReference type="GO" id="GO:0000140">
    <property type="term" value="F:acylglycerone-phosphate reductase (NADP+) activity"/>
    <property type="evidence" value="ECO:0007669"/>
    <property type="project" value="TreeGrafter"/>
</dbReference>
<keyword evidence="7" id="KW-1185">Reference proteome</keyword>
<dbReference type="AlphaFoldDB" id="A0A8H4PNL9"/>
<evidence type="ECO:0000313" key="6">
    <source>
        <dbReference type="EMBL" id="KAF4507371.1"/>
    </source>
</evidence>
<dbReference type="GO" id="GO:0006654">
    <property type="term" value="P:phosphatidic acid biosynthetic process"/>
    <property type="evidence" value="ECO:0007669"/>
    <property type="project" value="TreeGrafter"/>
</dbReference>
<comment type="similarity">
    <text evidence="1 4">Belongs to the short-chain dehydrogenases/reductases (SDR) family.</text>
</comment>
<dbReference type="Gene3D" id="3.40.50.720">
    <property type="entry name" value="NAD(P)-binding Rossmann-like Domain"/>
    <property type="match status" value="1"/>
</dbReference>
<name>A0A8H4PNL9_9HYPO</name>
<proteinExistence type="inferred from homology"/>
<feature type="domain" description="Ketoreductase" evidence="5">
    <location>
        <begin position="5"/>
        <end position="189"/>
    </location>
</feature>
<protein>
    <recommendedName>
        <fullName evidence="5">Ketoreductase domain-containing protein</fullName>
    </recommendedName>
</protein>
<dbReference type="SMART" id="SM00822">
    <property type="entry name" value="PKS_KR"/>
    <property type="match status" value="1"/>
</dbReference>
<evidence type="ECO:0000313" key="7">
    <source>
        <dbReference type="Proteomes" id="UP000557566"/>
    </source>
</evidence>
<keyword evidence="3" id="KW-0560">Oxidoreductase</keyword>
<sequence>MAQQTTVLITGCSPGGIGHALAMEFHKRGCHVIATARRPGVLRELGAMGMSTLQLDVTDQASVDACRDETAALTGGRLDMLVNNAGRMSVMPALDQDLDDAKAVFEANLFGTMRMCRAFGSLLMRARGLIINESSLGCTVCPPFYSVYSSAKAALIAYSRSLRRELRPLDVRVMVVVVGCVESAIWENPASRTDLPPDSLYQPARDVFRRAQASDEFLRSTLADVFAAKLVTAALRGEGRLGGWVGGSPDWLWEGAYVGLGRLCMALPWGFSDLVSFVMCNGNRMTRLIREAAAAKLKTA</sequence>